<dbReference type="RefSeq" id="WP_270127827.1">
    <property type="nucleotide sequence ID" value="NZ_CP115396.1"/>
</dbReference>
<keyword evidence="3" id="KW-1185">Reference proteome</keyword>
<protein>
    <submittedName>
        <fullName evidence="2">DUF6046 domain-containing protein</fullName>
    </submittedName>
</protein>
<reference evidence="2 3" key="1">
    <citation type="journal article" date="2011" name="Int. J. Syst. Evol. Microbiol.">
        <title>Hymenobacter yonginensis sp. nov., isolated from a mesotrophic artificial lake.</title>
        <authorList>
            <person name="Joung Y."/>
            <person name="Cho S.H."/>
            <person name="Kim H."/>
            <person name="Kim S.B."/>
            <person name="Joh K."/>
        </authorList>
    </citation>
    <scope>NUCLEOTIDE SEQUENCE [LARGE SCALE GENOMIC DNA]</scope>
    <source>
        <strain evidence="2 3">KCTC 22745</strain>
    </source>
</reference>
<accession>A0ABY7PR20</accession>
<gene>
    <name evidence="2" type="ORF">O9Z63_03075</name>
</gene>
<dbReference type="InterPro" id="IPR046109">
    <property type="entry name" value="DUF6046"/>
</dbReference>
<organism evidence="2 3">
    <name type="scientific">Hymenobacter yonginensis</name>
    <dbReference type="NCBI Taxonomy" id="748197"/>
    <lineage>
        <taxon>Bacteria</taxon>
        <taxon>Pseudomonadati</taxon>
        <taxon>Bacteroidota</taxon>
        <taxon>Cytophagia</taxon>
        <taxon>Cytophagales</taxon>
        <taxon>Hymenobacteraceae</taxon>
        <taxon>Hymenobacter</taxon>
    </lineage>
</organism>
<dbReference type="Proteomes" id="UP001211872">
    <property type="component" value="Chromosome"/>
</dbReference>
<evidence type="ECO:0000259" key="1">
    <source>
        <dbReference type="Pfam" id="PF19512"/>
    </source>
</evidence>
<name>A0ABY7PR20_9BACT</name>
<sequence length="206" mass="23119">MAERNPLDLYRKHFGFVGLPCPGTRAEQARVDILRSADIQKRDAATIARQSAAPAHYLGTPIFMPVTLDGFTLPFEPLVEISVSKSIVRTPLAGYDGTVKENMGLDDYAIAIRGVVLNEDSDDYPETQVLQLRNLFKKKQSLDIVCPLLGLFNITRIALENLRLPAEEGVLHYQPYKFTGYSDFDAELLLRDDLEKLLPTNVLVQR</sequence>
<dbReference type="Pfam" id="PF19512">
    <property type="entry name" value="DUF6046"/>
    <property type="match status" value="1"/>
</dbReference>
<evidence type="ECO:0000313" key="3">
    <source>
        <dbReference type="Proteomes" id="UP001211872"/>
    </source>
</evidence>
<feature type="domain" description="DUF6046" evidence="1">
    <location>
        <begin position="73"/>
        <end position="192"/>
    </location>
</feature>
<proteinExistence type="predicted"/>
<dbReference type="EMBL" id="CP115396">
    <property type="protein sequence ID" value="WBO85230.1"/>
    <property type="molecule type" value="Genomic_DNA"/>
</dbReference>
<evidence type="ECO:0000313" key="2">
    <source>
        <dbReference type="EMBL" id="WBO85230.1"/>
    </source>
</evidence>